<comment type="caution">
    <text evidence="1">The sequence shown here is derived from an EMBL/GenBank/DDBJ whole genome shotgun (WGS) entry which is preliminary data.</text>
</comment>
<evidence type="ECO:0000313" key="1">
    <source>
        <dbReference type="EMBL" id="KAF9804386.1"/>
    </source>
</evidence>
<reference evidence="1" key="2">
    <citation type="journal article" name="Front. Microbiol.">
        <title>Degradative Capacity of Two Strains of Rhodonia placenta: From Phenotype to Genotype.</title>
        <authorList>
            <person name="Kolle M."/>
            <person name="Horta M.A.C."/>
            <person name="Nowrousian M."/>
            <person name="Ohm R.A."/>
            <person name="Benz J.P."/>
            <person name="Pilgard A."/>
        </authorList>
    </citation>
    <scope>NUCLEOTIDE SEQUENCE</scope>
    <source>
        <strain evidence="1">FPRL280</strain>
    </source>
</reference>
<dbReference type="Proteomes" id="UP000639403">
    <property type="component" value="Unassembled WGS sequence"/>
</dbReference>
<gene>
    <name evidence="1" type="ORF">IEO21_09413</name>
</gene>
<evidence type="ECO:0000313" key="2">
    <source>
        <dbReference type="Proteomes" id="UP000639403"/>
    </source>
</evidence>
<protein>
    <submittedName>
        <fullName evidence="1">Uncharacterized protein</fullName>
    </submittedName>
</protein>
<organism evidence="1 2">
    <name type="scientific">Rhodonia placenta</name>
    <dbReference type="NCBI Taxonomy" id="104341"/>
    <lineage>
        <taxon>Eukaryota</taxon>
        <taxon>Fungi</taxon>
        <taxon>Dikarya</taxon>
        <taxon>Basidiomycota</taxon>
        <taxon>Agaricomycotina</taxon>
        <taxon>Agaricomycetes</taxon>
        <taxon>Polyporales</taxon>
        <taxon>Adustoporiaceae</taxon>
        <taxon>Rhodonia</taxon>
    </lineage>
</organism>
<sequence>MSYVGLPRKSIVCIWMRECDNNQISGSPNACRMRRICLRAIQGGVSRYLLLGTNI</sequence>
<reference evidence="1" key="1">
    <citation type="submission" date="2020-11" db="EMBL/GenBank/DDBJ databases">
        <authorList>
            <person name="Koelle M."/>
            <person name="Horta M.A.C."/>
            <person name="Nowrousian M."/>
            <person name="Ohm R.A."/>
            <person name="Benz P."/>
            <person name="Pilgard A."/>
        </authorList>
    </citation>
    <scope>NUCLEOTIDE SEQUENCE</scope>
    <source>
        <strain evidence="1">FPRL280</strain>
    </source>
</reference>
<accession>A0A8H7TXS1</accession>
<dbReference type="AlphaFoldDB" id="A0A8H7TXS1"/>
<proteinExistence type="predicted"/>
<dbReference type="EMBL" id="JADOXO010000444">
    <property type="protein sequence ID" value="KAF9804386.1"/>
    <property type="molecule type" value="Genomic_DNA"/>
</dbReference>
<name>A0A8H7TXS1_9APHY</name>